<dbReference type="Proteomes" id="UP000250140">
    <property type="component" value="Unassembled WGS sequence"/>
</dbReference>
<dbReference type="Pfam" id="PF00754">
    <property type="entry name" value="F5_F8_type_C"/>
    <property type="match status" value="1"/>
</dbReference>
<dbReference type="InterPro" id="IPR014756">
    <property type="entry name" value="Ig_E-set"/>
</dbReference>
<dbReference type="OrthoDB" id="2019572at2759"/>
<reference evidence="4 5" key="1">
    <citation type="journal article" date="2016" name="Nat. Commun.">
        <title>Ectomycorrhizal ecology is imprinted in the genome of the dominant symbiotic fungus Cenococcum geophilum.</title>
        <authorList>
            <consortium name="DOE Joint Genome Institute"/>
            <person name="Peter M."/>
            <person name="Kohler A."/>
            <person name="Ohm R.A."/>
            <person name="Kuo A."/>
            <person name="Krutzmann J."/>
            <person name="Morin E."/>
            <person name="Arend M."/>
            <person name="Barry K.W."/>
            <person name="Binder M."/>
            <person name="Choi C."/>
            <person name="Clum A."/>
            <person name="Copeland A."/>
            <person name="Grisel N."/>
            <person name="Haridas S."/>
            <person name="Kipfer T."/>
            <person name="LaButti K."/>
            <person name="Lindquist E."/>
            <person name="Lipzen A."/>
            <person name="Maire R."/>
            <person name="Meier B."/>
            <person name="Mihaltcheva S."/>
            <person name="Molinier V."/>
            <person name="Murat C."/>
            <person name="Poggeler S."/>
            <person name="Quandt C.A."/>
            <person name="Sperisen C."/>
            <person name="Tritt A."/>
            <person name="Tisserant E."/>
            <person name="Crous P.W."/>
            <person name="Henrissat B."/>
            <person name="Nehls U."/>
            <person name="Egli S."/>
            <person name="Spatafora J.W."/>
            <person name="Grigoriev I.V."/>
            <person name="Martin F.M."/>
        </authorList>
    </citation>
    <scope>NUCLEOTIDE SEQUENCE [LARGE SCALE GENOMIC DNA]</scope>
    <source>
        <strain evidence="4 5">CBS 207.34</strain>
    </source>
</reference>
<dbReference type="Gene3D" id="2.60.40.10">
    <property type="entry name" value="Immunoglobulins"/>
    <property type="match status" value="1"/>
</dbReference>
<dbReference type="SUPFAM" id="SSF81296">
    <property type="entry name" value="E set domains"/>
    <property type="match status" value="1"/>
</dbReference>
<dbReference type="InterPro" id="IPR015202">
    <property type="entry name" value="GO-like_E_set"/>
</dbReference>
<evidence type="ECO:0000256" key="2">
    <source>
        <dbReference type="SAM" id="SignalP"/>
    </source>
</evidence>
<dbReference type="PROSITE" id="PS50022">
    <property type="entry name" value="FA58C_3"/>
    <property type="match status" value="1"/>
</dbReference>
<dbReference type="InterPro" id="IPR000421">
    <property type="entry name" value="FA58C"/>
</dbReference>
<dbReference type="PANTHER" id="PTHR32208">
    <property type="entry name" value="SECRETED PROTEIN-RELATED"/>
    <property type="match status" value="1"/>
</dbReference>
<organism evidence="4 5">
    <name type="scientific">Glonium stellatum</name>
    <dbReference type="NCBI Taxonomy" id="574774"/>
    <lineage>
        <taxon>Eukaryota</taxon>
        <taxon>Fungi</taxon>
        <taxon>Dikarya</taxon>
        <taxon>Ascomycota</taxon>
        <taxon>Pezizomycotina</taxon>
        <taxon>Dothideomycetes</taxon>
        <taxon>Pleosporomycetidae</taxon>
        <taxon>Gloniales</taxon>
        <taxon>Gloniaceae</taxon>
        <taxon>Glonium</taxon>
    </lineage>
</organism>
<dbReference type="InterPro" id="IPR037293">
    <property type="entry name" value="Gal_Oxidase_central_sf"/>
</dbReference>
<dbReference type="EMBL" id="KV751125">
    <property type="protein sequence ID" value="OCL01465.1"/>
    <property type="molecule type" value="Genomic_DNA"/>
</dbReference>
<evidence type="ECO:0000259" key="3">
    <source>
        <dbReference type="PROSITE" id="PS50022"/>
    </source>
</evidence>
<dbReference type="PANTHER" id="PTHR32208:SF68">
    <property type="entry name" value="GALACTOSE OXIDASE"/>
    <property type="match status" value="1"/>
</dbReference>
<dbReference type="SMART" id="SM00612">
    <property type="entry name" value="Kelch"/>
    <property type="match status" value="3"/>
</dbReference>
<dbReference type="Pfam" id="PF09118">
    <property type="entry name" value="GO-like_E_set"/>
    <property type="match status" value="1"/>
</dbReference>
<protein>
    <submittedName>
        <fullName evidence="4">Carbohydrate-binding module family 32</fullName>
    </submittedName>
</protein>
<keyword evidence="1 2" id="KW-0732">Signal</keyword>
<evidence type="ECO:0000256" key="1">
    <source>
        <dbReference type="ARBA" id="ARBA00022729"/>
    </source>
</evidence>
<dbReference type="Pfam" id="PF07250">
    <property type="entry name" value="Glyoxal_oxid_N"/>
    <property type="match status" value="1"/>
</dbReference>
<dbReference type="Gene3D" id="2.130.10.80">
    <property type="entry name" value="Galactose oxidase/kelch, beta-propeller"/>
    <property type="match status" value="1"/>
</dbReference>
<dbReference type="SUPFAM" id="SSF50965">
    <property type="entry name" value="Galactose oxidase, central domain"/>
    <property type="match status" value="1"/>
</dbReference>
<feature type="signal peptide" evidence="2">
    <location>
        <begin position="1"/>
        <end position="20"/>
    </location>
</feature>
<feature type="domain" description="F5/8 type C" evidence="3">
    <location>
        <begin position="35"/>
        <end position="185"/>
    </location>
</feature>
<name>A0A8E2EMM1_9PEZI</name>
<keyword evidence="5" id="KW-1185">Reference proteome</keyword>
<dbReference type="InterPro" id="IPR006652">
    <property type="entry name" value="Kelch_1"/>
</dbReference>
<dbReference type="InterPro" id="IPR011043">
    <property type="entry name" value="Gal_Oxase/kelch_b-propeller"/>
</dbReference>
<accession>A0A8E2EMM1</accession>
<dbReference type="InterPro" id="IPR013783">
    <property type="entry name" value="Ig-like_fold"/>
</dbReference>
<dbReference type="CDD" id="cd02851">
    <property type="entry name" value="E_set_GO_C"/>
    <property type="match status" value="1"/>
</dbReference>
<gene>
    <name evidence="4" type="ORF">AOQ84DRAFT_402383</name>
</gene>
<dbReference type="SUPFAM" id="SSF49785">
    <property type="entry name" value="Galactose-binding domain-like"/>
    <property type="match status" value="1"/>
</dbReference>
<proteinExistence type="predicted"/>
<dbReference type="InterPro" id="IPR008979">
    <property type="entry name" value="Galactose-bd-like_sf"/>
</dbReference>
<dbReference type="InterPro" id="IPR009880">
    <property type="entry name" value="Glyoxal_oxidase_N"/>
</dbReference>
<dbReference type="Gene3D" id="2.60.120.260">
    <property type="entry name" value="Galactose-binding domain-like"/>
    <property type="match status" value="1"/>
</dbReference>
<evidence type="ECO:0000313" key="5">
    <source>
        <dbReference type="Proteomes" id="UP000250140"/>
    </source>
</evidence>
<dbReference type="AlphaFoldDB" id="A0A8E2EMM1"/>
<evidence type="ECO:0000313" key="4">
    <source>
        <dbReference type="EMBL" id="OCL01465.1"/>
    </source>
</evidence>
<dbReference type="Pfam" id="PF01344">
    <property type="entry name" value="Kelch_1"/>
    <property type="match status" value="1"/>
</dbReference>
<sequence length="674" mass="70922">MLHKSTALALFTICLTVTHARPSGGSLYPRVAVDAVVAGNAAVAQAVPIDRTGWTVTADSYQPGNEPSNVLDGNTGTFWHTEYSPTNAALPHNLTIDLKALYWINGLSYLPRQDGSSNGNIGQHIIQLSADNSNWVTVATGTYLNDASLKQTLFASTHARYVRLTAQTEAQGAGNPWTKINLHDGSGKSSYSPPPTSLGQWGETIDFPIVPVAAVVLNTGKVLTWSSFEANSFSGGGGLTQTATYDPSTGIVSQRTVTNTGHDMFCPGLSIDASGRTVVTGGNNDLKTSIYNPASDAWVSAANMNITRGYQAQVTLFDGRIFVIGGSWSDGTASKGGKNGEIYNSTTNTWTELPGCPVAPMLTQDAQGVYRADNHGWLFGWKNGFVFQAGPSKAMNWYGMAGSGTQEAAGNRGDDADAMNGNAVMYDAVNGKILAIGGATSYQDTTATSNAHIITIGAPNTTATVTTIGSMVYARGFANSIVLPDGKVFIVGGQKYVEPFSDDTAVYYPEMWDPTTQKFTTLNPMYTPRTYHSVALLLPDGTVFSGGGGLCGTCTTNHFDAQIYSPPYLFNTDGSRATRPKITSASPTSIKVGGSIVVATDSAVTSFSLIRQGSATHSVDTDQRRIALTPTGSGTSYTVAVPSDPGIAIPGYWMLFALTSAGVPSLAQTILVTL</sequence>
<feature type="chain" id="PRO_5034437742" evidence="2">
    <location>
        <begin position="21"/>
        <end position="674"/>
    </location>
</feature>